<name>A0ABU3TTG5_9BACT</name>
<gene>
    <name evidence="4" type="ORF">PQG45_08600</name>
</gene>
<comment type="cofactor">
    <cofactor evidence="1">
        <name>Mg(2+)</name>
        <dbReference type="ChEBI" id="CHEBI:18420"/>
    </cofactor>
</comment>
<dbReference type="SUPFAM" id="SSF55811">
    <property type="entry name" value="Nudix"/>
    <property type="match status" value="1"/>
</dbReference>
<evidence type="ECO:0000313" key="4">
    <source>
        <dbReference type="EMBL" id="MDU0809094.1"/>
    </source>
</evidence>
<reference evidence="4 5" key="1">
    <citation type="submission" date="2023-09" db="EMBL/GenBank/DDBJ databases">
        <title>Aquirufa genomes.</title>
        <authorList>
            <person name="Pitt A."/>
        </authorList>
    </citation>
    <scope>NUCLEOTIDE SEQUENCE [LARGE SCALE GENOMIC DNA]</scope>
    <source>
        <strain evidence="4 5">LEOWEIH-7C</strain>
    </source>
</reference>
<dbReference type="Gene3D" id="3.90.79.10">
    <property type="entry name" value="Nucleoside Triphosphate Pyrophosphohydrolase"/>
    <property type="match status" value="1"/>
</dbReference>
<dbReference type="PANTHER" id="PTHR43046:SF14">
    <property type="entry name" value="MUTT_NUDIX FAMILY PROTEIN"/>
    <property type="match status" value="1"/>
</dbReference>
<evidence type="ECO:0000313" key="5">
    <source>
        <dbReference type="Proteomes" id="UP001249959"/>
    </source>
</evidence>
<evidence type="ECO:0000259" key="3">
    <source>
        <dbReference type="PROSITE" id="PS51462"/>
    </source>
</evidence>
<evidence type="ECO:0000256" key="1">
    <source>
        <dbReference type="ARBA" id="ARBA00001946"/>
    </source>
</evidence>
<keyword evidence="2" id="KW-0378">Hydrolase</keyword>
<accession>A0ABU3TTG5</accession>
<dbReference type="InterPro" id="IPR000086">
    <property type="entry name" value="NUDIX_hydrolase_dom"/>
</dbReference>
<dbReference type="PANTHER" id="PTHR43046">
    <property type="entry name" value="GDP-MANNOSE MANNOSYL HYDROLASE"/>
    <property type="match status" value="1"/>
</dbReference>
<dbReference type="EMBL" id="JAVNWW010000003">
    <property type="protein sequence ID" value="MDU0809094.1"/>
    <property type="molecule type" value="Genomic_DNA"/>
</dbReference>
<sequence length="146" mass="16370">MRCRPALVLIENNHLLVMKYQYGDHFIYNLPGGNPDPGELLSETIARECMEELGIDVEVGEMLVMGQVSGSEQRDDVLHILFEGELLAGIPELQADETSAMEVLWMPIEQIANVTMYPNVGENLLDLLLTQQKGKYIGTIQQPWLA</sequence>
<dbReference type="RefSeq" id="WP_315577047.1">
    <property type="nucleotide sequence ID" value="NZ_JARDXH010000005.1"/>
</dbReference>
<evidence type="ECO:0000256" key="2">
    <source>
        <dbReference type="ARBA" id="ARBA00022801"/>
    </source>
</evidence>
<dbReference type="InterPro" id="IPR015797">
    <property type="entry name" value="NUDIX_hydrolase-like_dom_sf"/>
</dbReference>
<keyword evidence="5" id="KW-1185">Reference proteome</keyword>
<dbReference type="Proteomes" id="UP001249959">
    <property type="component" value="Unassembled WGS sequence"/>
</dbReference>
<comment type="caution">
    <text evidence="4">The sequence shown here is derived from an EMBL/GenBank/DDBJ whole genome shotgun (WGS) entry which is preliminary data.</text>
</comment>
<organism evidence="4 5">
    <name type="scientific">Aquirufa regiilacus</name>
    <dbReference type="NCBI Taxonomy" id="3024868"/>
    <lineage>
        <taxon>Bacteria</taxon>
        <taxon>Pseudomonadati</taxon>
        <taxon>Bacteroidota</taxon>
        <taxon>Cytophagia</taxon>
        <taxon>Cytophagales</taxon>
        <taxon>Flectobacillaceae</taxon>
        <taxon>Aquirufa</taxon>
    </lineage>
</organism>
<dbReference type="Pfam" id="PF00293">
    <property type="entry name" value="NUDIX"/>
    <property type="match status" value="1"/>
</dbReference>
<dbReference type="PROSITE" id="PS51462">
    <property type="entry name" value="NUDIX"/>
    <property type="match status" value="1"/>
</dbReference>
<feature type="domain" description="Nudix hydrolase" evidence="3">
    <location>
        <begin position="1"/>
        <end position="130"/>
    </location>
</feature>
<proteinExistence type="predicted"/>
<protein>
    <submittedName>
        <fullName evidence="4">NUDIX domain-containing protein</fullName>
    </submittedName>
</protein>